<feature type="compositionally biased region" description="Gly residues" evidence="1">
    <location>
        <begin position="687"/>
        <end position="702"/>
    </location>
</feature>
<dbReference type="Pfam" id="PF13374">
    <property type="entry name" value="TPR_10"/>
    <property type="match status" value="1"/>
</dbReference>
<accession>C7MYV0</accession>
<dbReference type="RefSeq" id="WP_015787499.1">
    <property type="nucleotide sequence ID" value="NC_013159.1"/>
</dbReference>
<dbReference type="STRING" id="471857.Svir_32160"/>
<reference evidence="2 3" key="1">
    <citation type="journal article" date="2009" name="Stand. Genomic Sci.">
        <title>Complete genome sequence of Saccharomonospora viridis type strain (P101).</title>
        <authorList>
            <person name="Pati A."/>
            <person name="Sikorski J."/>
            <person name="Nolan M."/>
            <person name="Lapidus A."/>
            <person name="Copeland A."/>
            <person name="Glavina Del Rio T."/>
            <person name="Lucas S."/>
            <person name="Chen F."/>
            <person name="Tice H."/>
            <person name="Pitluck S."/>
            <person name="Cheng J.F."/>
            <person name="Chertkov O."/>
            <person name="Brettin T."/>
            <person name="Han C."/>
            <person name="Detter J.C."/>
            <person name="Kuske C."/>
            <person name="Bruce D."/>
            <person name="Goodwin L."/>
            <person name="Chain P."/>
            <person name="D'haeseleer P."/>
            <person name="Chen A."/>
            <person name="Palaniappan K."/>
            <person name="Ivanova N."/>
            <person name="Mavromatis K."/>
            <person name="Mikhailova N."/>
            <person name="Rohde M."/>
            <person name="Tindall B.J."/>
            <person name="Goker M."/>
            <person name="Bristow J."/>
            <person name="Eisen J.A."/>
            <person name="Markowitz V."/>
            <person name="Hugenholtz P."/>
            <person name="Kyrpides N.C."/>
            <person name="Klenk H.P."/>
        </authorList>
    </citation>
    <scope>NUCLEOTIDE SEQUENCE [LARGE SCALE GENOMIC DNA]</scope>
    <source>
        <strain evidence="3">ATCC 15386 / DSM 43017 / JCM 3036 / NBRC 12207 / P101</strain>
    </source>
</reference>
<dbReference type="eggNOG" id="COG0457">
    <property type="taxonomic scope" value="Bacteria"/>
</dbReference>
<evidence type="ECO:0000313" key="3">
    <source>
        <dbReference type="Proteomes" id="UP000000841"/>
    </source>
</evidence>
<dbReference type="PANTHER" id="PTHR46082">
    <property type="entry name" value="ATP/GTP-BINDING PROTEIN-RELATED"/>
    <property type="match status" value="1"/>
</dbReference>
<protein>
    <submittedName>
        <fullName evidence="2">Tetratricopeptide repeat protein</fullName>
    </submittedName>
</protein>
<dbReference type="AlphaFoldDB" id="C7MYV0"/>
<dbReference type="InterPro" id="IPR053137">
    <property type="entry name" value="NLR-like"/>
</dbReference>
<sequence length="702" mass="76636">MVGALVFAVVSGAGAVVKALGVDNVWWVAGVTAVVTAVGSVMAPRFKSRWDKWAEERENRRQAVDRAALRGGRLQVRDITNPKVLGVHPARLPEGVDADDKAEFDLPVYVRRDRHDDVAAHLKPGGFVLIAGVSAAGKTRLAFEVVSARLPEHRLLVPEGWADFQALAEEAAATRKCVVWLDDLERFLGDGRLSTTVVDKILAGDGHHRVMVATIRSEELSRLKDEADRLDERRRVLDQAATIQLGETFTATELGRAEKLRQDPRIDDALRNASGHVTEYLVAGPELVQRLDNASATQPRGVALVAAAIDCRRAGWIGPLSTQLVEKLHTDHLNPRYSPETLGQAWEWATTPIPRTATALLTKNGKDVTVADYIVDHTQRTSRPDDHVPDTTIHTALEHADAHSADNIGHTMRAQGRYQLAHTALTHALHLHTTTHGPHHPNTLTTRHNLAGVLQDLGQLDQARAEFEAVLATRTEQFGADHPSTLVARHNLALVLRDLGQLDQARAEFEAVLAVRTEQFGADHPSTLVTRANLASVLRDLGQLDQARAEFEAVLATRTELLGADHPSTLATRHNLAGVLWDLGQLEQARTEFEAVLDIETELQGADHPSTLSRAQRQIRARGLRGTFGVPEHDHSSKIMTNDDGDTPFVTQHHTFPGLGLHVFIQHETELVARLVSRGPDIADGPQGDGGPVARGRFGAKG</sequence>
<dbReference type="InterPro" id="IPR019734">
    <property type="entry name" value="TPR_rpt"/>
</dbReference>
<gene>
    <name evidence="2" type="ordered locus">Svir_32160</name>
</gene>
<dbReference type="PANTHER" id="PTHR46082:SF6">
    <property type="entry name" value="AAA+ ATPASE DOMAIN-CONTAINING PROTEIN-RELATED"/>
    <property type="match status" value="1"/>
</dbReference>
<dbReference type="Pfam" id="PF13424">
    <property type="entry name" value="TPR_12"/>
    <property type="match status" value="2"/>
</dbReference>
<dbReference type="EMBL" id="CP001683">
    <property type="protein sequence ID" value="ACU98189.1"/>
    <property type="molecule type" value="Genomic_DNA"/>
</dbReference>
<dbReference type="Proteomes" id="UP000000841">
    <property type="component" value="Chromosome"/>
</dbReference>
<feature type="region of interest" description="Disordered" evidence="1">
    <location>
        <begin position="680"/>
        <end position="702"/>
    </location>
</feature>
<dbReference type="KEGG" id="svi:Svir_32160"/>
<dbReference type="SUPFAM" id="SSF48452">
    <property type="entry name" value="TPR-like"/>
    <property type="match status" value="2"/>
</dbReference>
<name>C7MYV0_SACVD</name>
<evidence type="ECO:0000256" key="1">
    <source>
        <dbReference type="SAM" id="MobiDB-lite"/>
    </source>
</evidence>
<dbReference type="SMART" id="SM00028">
    <property type="entry name" value="TPR"/>
    <property type="match status" value="4"/>
</dbReference>
<organism evidence="2 3">
    <name type="scientific">Saccharomonospora viridis (strain ATCC 15386 / DSM 43017 / JCM 3036 / CCUG 5913 / NBRC 12207 / NCIMB 9602 / P101)</name>
    <name type="common">Thermoactinomyces viridis</name>
    <dbReference type="NCBI Taxonomy" id="471857"/>
    <lineage>
        <taxon>Bacteria</taxon>
        <taxon>Bacillati</taxon>
        <taxon>Actinomycetota</taxon>
        <taxon>Actinomycetes</taxon>
        <taxon>Pseudonocardiales</taxon>
        <taxon>Pseudonocardiaceae</taxon>
        <taxon>Saccharomonospora</taxon>
    </lineage>
</organism>
<dbReference type="HOGENOM" id="CLU_025616_0_0_11"/>
<dbReference type="Gene3D" id="1.25.40.10">
    <property type="entry name" value="Tetratricopeptide repeat domain"/>
    <property type="match status" value="2"/>
</dbReference>
<proteinExistence type="predicted"/>
<evidence type="ECO:0000313" key="2">
    <source>
        <dbReference type="EMBL" id="ACU98189.1"/>
    </source>
</evidence>
<dbReference type="InterPro" id="IPR011990">
    <property type="entry name" value="TPR-like_helical_dom_sf"/>
</dbReference>
<keyword evidence="3" id="KW-1185">Reference proteome</keyword>